<dbReference type="Gene3D" id="3.10.580.10">
    <property type="entry name" value="CBS-domain"/>
    <property type="match status" value="1"/>
</dbReference>
<feature type="site" description="Catalytically relevant" evidence="6">
    <location>
        <position position="184"/>
    </location>
</feature>
<dbReference type="SUPFAM" id="SSF53697">
    <property type="entry name" value="SIS domain"/>
    <property type="match status" value="1"/>
</dbReference>
<evidence type="ECO:0000259" key="8">
    <source>
        <dbReference type="PROSITE" id="PS51371"/>
    </source>
</evidence>
<keyword evidence="2" id="KW-0677">Repeat</keyword>
<evidence type="ECO:0000313" key="11">
    <source>
        <dbReference type="Proteomes" id="UP000601768"/>
    </source>
</evidence>
<feature type="binding site" evidence="5">
    <location>
        <position position="73"/>
    </location>
    <ligand>
        <name>Zn(2+)</name>
        <dbReference type="ChEBI" id="CHEBI:29105"/>
    </ligand>
</feature>
<evidence type="ECO:0000256" key="3">
    <source>
        <dbReference type="ARBA" id="ARBA00023122"/>
    </source>
</evidence>
<evidence type="ECO:0000256" key="1">
    <source>
        <dbReference type="ARBA" id="ARBA00008165"/>
    </source>
</evidence>
<dbReference type="PROSITE" id="PS51464">
    <property type="entry name" value="SIS"/>
    <property type="match status" value="1"/>
</dbReference>
<dbReference type="EMBL" id="JACNEP010000002">
    <property type="protein sequence ID" value="MBC3765005.1"/>
    <property type="molecule type" value="Genomic_DNA"/>
</dbReference>
<dbReference type="PIRSF" id="PIRSF004692">
    <property type="entry name" value="KdsD_KpsF"/>
    <property type="match status" value="1"/>
</dbReference>
<comment type="catalytic activity">
    <reaction evidence="4">
        <text>D-arabinose 5-phosphate = D-ribulose 5-phosphate</text>
        <dbReference type="Rhea" id="RHEA:23104"/>
        <dbReference type="ChEBI" id="CHEBI:57693"/>
        <dbReference type="ChEBI" id="CHEBI:58121"/>
        <dbReference type="EC" id="5.3.1.13"/>
    </reaction>
</comment>
<feature type="site" description="Catalytically relevant" evidence="6">
    <location>
        <position position="50"/>
    </location>
</feature>
<gene>
    <name evidence="10" type="ORF">H8B19_03890</name>
</gene>
<comment type="similarity">
    <text evidence="1 4">Belongs to the SIS family. GutQ/KpsF subfamily.</text>
</comment>
<dbReference type="InterPro" id="IPR046342">
    <property type="entry name" value="CBS_dom_sf"/>
</dbReference>
<dbReference type="InterPro" id="IPR001347">
    <property type="entry name" value="SIS_dom"/>
</dbReference>
<dbReference type="CDD" id="cd04604">
    <property type="entry name" value="CBS_pair_SIS_assoc"/>
    <property type="match status" value="1"/>
</dbReference>
<keyword evidence="4 10" id="KW-0413">Isomerase</keyword>
<evidence type="ECO:0000256" key="7">
    <source>
        <dbReference type="PROSITE-ProRule" id="PRU00703"/>
    </source>
</evidence>
<dbReference type="InterPro" id="IPR046348">
    <property type="entry name" value="SIS_dom_sf"/>
</dbReference>
<reference evidence="10" key="1">
    <citation type="journal article" date="2018" name="Int. J. Syst. Evol. Microbiol.">
        <title>Neptunicella marina gen. nov., sp. nov., isolated from surface seawater.</title>
        <authorList>
            <person name="Liu X."/>
            <person name="Lai Q."/>
            <person name="Du Y."/>
            <person name="Zhang X."/>
            <person name="Liu Z."/>
            <person name="Sun F."/>
            <person name="Shao Z."/>
        </authorList>
    </citation>
    <scope>NUCLEOTIDE SEQUENCE</scope>
    <source>
        <strain evidence="10">S27-2</strain>
    </source>
</reference>
<feature type="domain" description="SIS" evidence="9">
    <location>
        <begin position="32"/>
        <end position="175"/>
    </location>
</feature>
<keyword evidence="5" id="KW-0479">Metal-binding</keyword>
<dbReference type="GO" id="GO:1901135">
    <property type="term" value="P:carbohydrate derivative metabolic process"/>
    <property type="evidence" value="ECO:0007669"/>
    <property type="project" value="InterPro"/>
</dbReference>
<dbReference type="InterPro" id="IPR004800">
    <property type="entry name" value="KdsD/KpsF-type"/>
</dbReference>
<evidence type="ECO:0000313" key="10">
    <source>
        <dbReference type="EMBL" id="MBC3765005.1"/>
    </source>
</evidence>
<evidence type="ECO:0000259" key="9">
    <source>
        <dbReference type="PROSITE" id="PS51464"/>
    </source>
</evidence>
<dbReference type="PANTHER" id="PTHR42745">
    <property type="match status" value="1"/>
</dbReference>
<proteinExistence type="inferred from homology"/>
<feature type="site" description="Catalytically relevant" evidence="6">
    <location>
        <position position="143"/>
    </location>
</feature>
<dbReference type="PANTHER" id="PTHR42745:SF1">
    <property type="entry name" value="ARABINOSE 5-PHOSPHATE ISOMERASE KDSD"/>
    <property type="match status" value="1"/>
</dbReference>
<keyword evidence="11" id="KW-1185">Reference proteome</keyword>
<dbReference type="NCBIfam" id="TIGR00393">
    <property type="entry name" value="kpsF"/>
    <property type="match status" value="1"/>
</dbReference>
<dbReference type="GO" id="GO:0019146">
    <property type="term" value="F:arabinose-5-phosphate isomerase activity"/>
    <property type="evidence" value="ECO:0007669"/>
    <property type="project" value="UniProtKB-EC"/>
</dbReference>
<sequence>MDFMKTAREVFNIEAEAIIQLGKQLDSNFDDAINNILSAKGRVVVCGMGKSGLIGKKIAATLASTGTPSFFMHPSEAFHGDLGMVTADDIFLAISNSGETEELLKLMPFLTDSGNYIIAMTGYLNSSLARIANSVLNISVEKEACPLQLAPTASTTATLAMGDALAVTLMKARDFQPEHFARFHPGGHLGRRLLALVKDEMLTQNLPLINASASFAELIHCISSGQLGLAIVTSEEGIGITTDGDIRRAFERFEKDVFELKAADLMTASPKTINANAKMNDAFMMMEQHQITALIVQEKGEVVGILKK</sequence>
<dbReference type="CDD" id="cd05014">
    <property type="entry name" value="SIS_Kpsf"/>
    <property type="match status" value="1"/>
</dbReference>
<dbReference type="Pfam" id="PF00571">
    <property type="entry name" value="CBS"/>
    <property type="match status" value="1"/>
</dbReference>
<name>A0A8J6LXT6_9ALTE</name>
<dbReference type="Proteomes" id="UP000601768">
    <property type="component" value="Unassembled WGS sequence"/>
</dbReference>
<organism evidence="10 11">
    <name type="scientific">Neptunicella marina</name>
    <dbReference type="NCBI Taxonomy" id="2125989"/>
    <lineage>
        <taxon>Bacteria</taxon>
        <taxon>Pseudomonadati</taxon>
        <taxon>Pseudomonadota</taxon>
        <taxon>Gammaproteobacteria</taxon>
        <taxon>Alteromonadales</taxon>
        <taxon>Alteromonadaceae</taxon>
        <taxon>Neptunicella</taxon>
    </lineage>
</organism>
<dbReference type="GO" id="GO:0005975">
    <property type="term" value="P:carbohydrate metabolic process"/>
    <property type="evidence" value="ECO:0007669"/>
    <property type="project" value="InterPro"/>
</dbReference>
<dbReference type="FunFam" id="3.40.50.10490:FF:000011">
    <property type="entry name" value="Arabinose 5-phosphate isomerase"/>
    <property type="match status" value="1"/>
</dbReference>
<evidence type="ECO:0000256" key="4">
    <source>
        <dbReference type="PIRNR" id="PIRNR004692"/>
    </source>
</evidence>
<dbReference type="GO" id="GO:0046872">
    <property type="term" value="F:metal ion binding"/>
    <property type="evidence" value="ECO:0007669"/>
    <property type="project" value="UniProtKB-KW"/>
</dbReference>
<protein>
    <recommendedName>
        <fullName evidence="4">Arabinose 5-phosphate isomerase</fullName>
        <shortName evidence="4">API</shortName>
        <ecNumber evidence="4">5.3.1.13</ecNumber>
    </recommendedName>
</protein>
<comment type="caution">
    <text evidence="10">The sequence shown here is derived from an EMBL/GenBank/DDBJ whole genome shotgun (WGS) entry which is preliminary data.</text>
</comment>
<dbReference type="Gene3D" id="3.40.50.10490">
    <property type="entry name" value="Glucose-6-phosphate isomerase like protein, domain 1"/>
    <property type="match status" value="1"/>
</dbReference>
<keyword evidence="3 7" id="KW-0129">CBS domain</keyword>
<keyword evidence="5" id="KW-0862">Zinc</keyword>
<dbReference type="GO" id="GO:0097367">
    <property type="term" value="F:carbohydrate derivative binding"/>
    <property type="evidence" value="ECO:0007669"/>
    <property type="project" value="InterPro"/>
</dbReference>
<dbReference type="EC" id="5.3.1.13" evidence="4"/>
<dbReference type="InterPro" id="IPR050986">
    <property type="entry name" value="GutQ/KpsF_isomerases"/>
</dbReference>
<dbReference type="InterPro" id="IPR000644">
    <property type="entry name" value="CBS_dom"/>
</dbReference>
<evidence type="ECO:0000256" key="5">
    <source>
        <dbReference type="PIRSR" id="PIRSR004692-2"/>
    </source>
</evidence>
<evidence type="ECO:0000256" key="2">
    <source>
        <dbReference type="ARBA" id="ARBA00022737"/>
    </source>
</evidence>
<reference evidence="10" key="2">
    <citation type="submission" date="2020-08" db="EMBL/GenBank/DDBJ databases">
        <authorList>
            <person name="Lai Q."/>
        </authorList>
    </citation>
    <scope>NUCLEOTIDE SEQUENCE</scope>
    <source>
        <strain evidence="10">S27-2</strain>
    </source>
</reference>
<dbReference type="AlphaFoldDB" id="A0A8J6LXT6"/>
<evidence type="ECO:0000256" key="6">
    <source>
        <dbReference type="PIRSR" id="PIRSR004692-3"/>
    </source>
</evidence>
<feature type="site" description="Catalytically relevant" evidence="6">
    <location>
        <position position="102"/>
    </location>
</feature>
<dbReference type="PROSITE" id="PS51371">
    <property type="entry name" value="CBS"/>
    <property type="match status" value="1"/>
</dbReference>
<dbReference type="Pfam" id="PF01380">
    <property type="entry name" value="SIS"/>
    <property type="match status" value="1"/>
</dbReference>
<accession>A0A8J6LXT6</accession>
<dbReference type="InterPro" id="IPR035474">
    <property type="entry name" value="SIS_Kpsf"/>
</dbReference>
<feature type="domain" description="CBS" evidence="8">
    <location>
        <begin position="266"/>
        <end position="308"/>
    </location>
</feature>